<dbReference type="RefSeq" id="WP_220163697.1">
    <property type="nucleotide sequence ID" value="NZ_CP080507.1"/>
</dbReference>
<evidence type="ECO:0000313" key="2">
    <source>
        <dbReference type="Proteomes" id="UP000825051"/>
    </source>
</evidence>
<accession>A0A8F9TX08</accession>
<gene>
    <name evidence="1" type="ORF">K0B96_03005</name>
</gene>
<keyword evidence="2" id="KW-1185">Reference proteome</keyword>
<dbReference type="AlphaFoldDB" id="A0A8F9TX08"/>
<dbReference type="Proteomes" id="UP000825051">
    <property type="component" value="Chromosome"/>
</dbReference>
<dbReference type="KEGG" id="ole:K0B96_03005"/>
<evidence type="ECO:0008006" key="3">
    <source>
        <dbReference type="Google" id="ProtNLM"/>
    </source>
</evidence>
<protein>
    <recommendedName>
        <fullName evidence="3">YqjK-like protein</fullName>
    </recommendedName>
</protein>
<organism evidence="1 2">
    <name type="scientific">Horticoccus luteus</name>
    <dbReference type="NCBI Taxonomy" id="2862869"/>
    <lineage>
        <taxon>Bacteria</taxon>
        <taxon>Pseudomonadati</taxon>
        <taxon>Verrucomicrobiota</taxon>
        <taxon>Opitutia</taxon>
        <taxon>Opitutales</taxon>
        <taxon>Opitutaceae</taxon>
        <taxon>Horticoccus</taxon>
    </lineage>
</organism>
<sequence>MSASGGMNELVARRRALVAQADLHREIFAVERLRLELRGVQARQFLAEHRWWLVGGAAAAGGLLLTRRARGLFGWLPTLVSVARTALKNFQGMSGPQNSGSE</sequence>
<dbReference type="EMBL" id="CP080507">
    <property type="protein sequence ID" value="QYM79602.1"/>
    <property type="molecule type" value="Genomic_DNA"/>
</dbReference>
<reference evidence="1" key="1">
    <citation type="submission" date="2021-08" db="EMBL/GenBank/DDBJ databases">
        <title>Genome of a novel bacterium of the phylum Verrucomicrobia, Oleiharenicola sp. KSB-15.</title>
        <authorList>
            <person name="Chung J.-H."/>
            <person name="Ahn J.-H."/>
            <person name="Yoon Y."/>
            <person name="Kim D.-Y."/>
            <person name="An S.-H."/>
            <person name="Park I."/>
            <person name="Yeon J."/>
        </authorList>
    </citation>
    <scope>NUCLEOTIDE SEQUENCE</scope>
    <source>
        <strain evidence="1">KSB-15</strain>
    </source>
</reference>
<proteinExistence type="predicted"/>
<evidence type="ECO:0000313" key="1">
    <source>
        <dbReference type="EMBL" id="QYM79602.1"/>
    </source>
</evidence>
<name>A0A8F9TX08_9BACT</name>